<dbReference type="PROSITE" id="PS51257">
    <property type="entry name" value="PROKAR_LIPOPROTEIN"/>
    <property type="match status" value="1"/>
</dbReference>
<dbReference type="AlphaFoldDB" id="A0A174X9E1"/>
<evidence type="ECO:0000313" key="2">
    <source>
        <dbReference type="Proteomes" id="UP000095725"/>
    </source>
</evidence>
<reference evidence="1 2" key="1">
    <citation type="submission" date="2015-09" db="EMBL/GenBank/DDBJ databases">
        <authorList>
            <consortium name="Pathogen Informatics"/>
        </authorList>
    </citation>
    <scope>NUCLEOTIDE SEQUENCE [LARGE SCALE GENOMIC DNA]</scope>
    <source>
        <strain evidence="1 2">2789STDY5834946</strain>
    </source>
</reference>
<name>A0A174X9E1_9BACE</name>
<evidence type="ECO:0000313" key="1">
    <source>
        <dbReference type="EMBL" id="CUQ51679.1"/>
    </source>
</evidence>
<protein>
    <recommendedName>
        <fullName evidence="3">Lipoprotein</fullName>
    </recommendedName>
</protein>
<sequence>MRKILYCILPIFLCSVLSCDRKRQSSEQDMKDSLAAANFMKCAKFLYNTLFDDELKYFKPRIFIKYRQPVNGYDVTVMCLLYNYTYDKERNTEIWGNALLYFEKEDNRFYIYNESFSDSVLYYVNEQEVRDNMILELDYLPKSTKEYLSHNSPFFFSDVDFDGEEELIINNWRCGTRHCNTYDVYKITNNEVKQLTEAPFVNPTGKISNYNSDFDSVNKTITIHKRTGSVYYDGYYKYGLAKKVILNSDDRLSKYNQIELIEAKIIGYDKNTDSNTPTRPYRLYKKINARLQKVREGRYNGISEYDTIDINKIHK</sequence>
<organism evidence="1 2">
    <name type="scientific">Bacteroides caccae</name>
    <dbReference type="NCBI Taxonomy" id="47678"/>
    <lineage>
        <taxon>Bacteria</taxon>
        <taxon>Pseudomonadati</taxon>
        <taxon>Bacteroidota</taxon>
        <taxon>Bacteroidia</taxon>
        <taxon>Bacteroidales</taxon>
        <taxon>Bacteroidaceae</taxon>
        <taxon>Bacteroides</taxon>
    </lineage>
</organism>
<dbReference type="EMBL" id="CZBL01000021">
    <property type="protein sequence ID" value="CUQ51679.1"/>
    <property type="molecule type" value="Genomic_DNA"/>
</dbReference>
<gene>
    <name evidence="1" type="ORF">ERS852558_04072</name>
</gene>
<dbReference type="Proteomes" id="UP000095725">
    <property type="component" value="Unassembled WGS sequence"/>
</dbReference>
<evidence type="ECO:0008006" key="3">
    <source>
        <dbReference type="Google" id="ProtNLM"/>
    </source>
</evidence>
<accession>A0A174X9E1</accession>
<proteinExistence type="predicted"/>